<accession>A0AAV4SHL1</accession>
<keyword evidence="2" id="KW-1185">Reference proteome</keyword>
<dbReference type="AlphaFoldDB" id="A0AAV4SHL1"/>
<proteinExistence type="predicted"/>
<gene>
    <name evidence="1" type="ORF">CEXT_103371</name>
</gene>
<reference evidence="1 2" key="1">
    <citation type="submission" date="2021-06" db="EMBL/GenBank/DDBJ databases">
        <title>Caerostris extrusa draft genome.</title>
        <authorList>
            <person name="Kono N."/>
            <person name="Arakawa K."/>
        </authorList>
    </citation>
    <scope>NUCLEOTIDE SEQUENCE [LARGE SCALE GENOMIC DNA]</scope>
</reference>
<name>A0AAV4SHL1_CAEEX</name>
<comment type="caution">
    <text evidence="1">The sequence shown here is derived from an EMBL/GenBank/DDBJ whole genome shotgun (WGS) entry which is preliminary data.</text>
</comment>
<evidence type="ECO:0000313" key="1">
    <source>
        <dbReference type="EMBL" id="GIY31338.1"/>
    </source>
</evidence>
<organism evidence="1 2">
    <name type="scientific">Caerostris extrusa</name>
    <name type="common">Bark spider</name>
    <name type="synonym">Caerostris bankana</name>
    <dbReference type="NCBI Taxonomy" id="172846"/>
    <lineage>
        <taxon>Eukaryota</taxon>
        <taxon>Metazoa</taxon>
        <taxon>Ecdysozoa</taxon>
        <taxon>Arthropoda</taxon>
        <taxon>Chelicerata</taxon>
        <taxon>Arachnida</taxon>
        <taxon>Araneae</taxon>
        <taxon>Araneomorphae</taxon>
        <taxon>Entelegynae</taxon>
        <taxon>Araneoidea</taxon>
        <taxon>Araneidae</taxon>
        <taxon>Caerostris</taxon>
    </lineage>
</organism>
<evidence type="ECO:0000313" key="2">
    <source>
        <dbReference type="Proteomes" id="UP001054945"/>
    </source>
</evidence>
<dbReference type="Proteomes" id="UP001054945">
    <property type="component" value="Unassembled WGS sequence"/>
</dbReference>
<sequence length="98" mass="11779">MFDTIEDRWIPLDPKGHTGKGGHRSEPRWIHRVYRMRNTDQGPAGFIRHTNRETQIKIPLDPYDIQNEEHRSRSLWIYTGCGTQINIRLDPHRRRDTY</sequence>
<protein>
    <submittedName>
        <fullName evidence="1">Uncharacterized protein</fullName>
    </submittedName>
</protein>
<dbReference type="EMBL" id="BPLR01009358">
    <property type="protein sequence ID" value="GIY31338.1"/>
    <property type="molecule type" value="Genomic_DNA"/>
</dbReference>